<keyword evidence="8" id="KW-0472">Membrane</keyword>
<dbReference type="SUPFAM" id="SSF52540">
    <property type="entry name" value="P-loop containing nucleoside triphosphate hydrolases"/>
    <property type="match status" value="2"/>
</dbReference>
<dbReference type="Gene3D" id="3.40.50.300">
    <property type="entry name" value="P-loop containing nucleotide triphosphate hydrolases"/>
    <property type="match status" value="2"/>
</dbReference>
<evidence type="ECO:0000256" key="4">
    <source>
        <dbReference type="ARBA" id="ARBA00022737"/>
    </source>
</evidence>
<dbReference type="GO" id="GO:0005886">
    <property type="term" value="C:plasma membrane"/>
    <property type="evidence" value="ECO:0007669"/>
    <property type="project" value="UniProtKB-SubCell"/>
</dbReference>
<dbReference type="EMBL" id="DWWO01000065">
    <property type="protein sequence ID" value="HJC33952.1"/>
    <property type="molecule type" value="Genomic_DNA"/>
</dbReference>
<dbReference type="CDD" id="cd03215">
    <property type="entry name" value="ABC_Carb_Monos_II"/>
    <property type="match status" value="1"/>
</dbReference>
<evidence type="ECO:0000256" key="5">
    <source>
        <dbReference type="ARBA" id="ARBA00022741"/>
    </source>
</evidence>
<dbReference type="GO" id="GO:0016887">
    <property type="term" value="F:ATP hydrolysis activity"/>
    <property type="evidence" value="ECO:0007669"/>
    <property type="project" value="InterPro"/>
</dbReference>
<dbReference type="GO" id="GO:0005524">
    <property type="term" value="F:ATP binding"/>
    <property type="evidence" value="ECO:0007669"/>
    <property type="project" value="UniProtKB-KW"/>
</dbReference>
<evidence type="ECO:0000256" key="1">
    <source>
        <dbReference type="ARBA" id="ARBA00004202"/>
    </source>
</evidence>
<dbReference type="InterPro" id="IPR027417">
    <property type="entry name" value="P-loop_NTPase"/>
</dbReference>
<keyword evidence="3" id="KW-1003">Cell membrane</keyword>
<evidence type="ECO:0000256" key="2">
    <source>
        <dbReference type="ARBA" id="ARBA00022448"/>
    </source>
</evidence>
<dbReference type="AlphaFoldDB" id="A0A9D2NLI3"/>
<comment type="subcellular location">
    <subcellularLocation>
        <location evidence="1">Cell membrane</location>
        <topology evidence="1">Peripheral membrane protein</topology>
    </subcellularLocation>
</comment>
<evidence type="ECO:0000313" key="11">
    <source>
        <dbReference type="Proteomes" id="UP000823890"/>
    </source>
</evidence>
<evidence type="ECO:0000259" key="9">
    <source>
        <dbReference type="PROSITE" id="PS50893"/>
    </source>
</evidence>
<evidence type="ECO:0000256" key="3">
    <source>
        <dbReference type="ARBA" id="ARBA00022475"/>
    </source>
</evidence>
<dbReference type="FunFam" id="3.40.50.300:FF:000127">
    <property type="entry name" value="Ribose import ATP-binding protein RbsA"/>
    <property type="match status" value="1"/>
</dbReference>
<reference evidence="10" key="1">
    <citation type="journal article" date="2021" name="PeerJ">
        <title>Extensive microbial diversity within the chicken gut microbiome revealed by metagenomics and culture.</title>
        <authorList>
            <person name="Gilroy R."/>
            <person name="Ravi A."/>
            <person name="Getino M."/>
            <person name="Pursley I."/>
            <person name="Horton D.L."/>
            <person name="Alikhan N.F."/>
            <person name="Baker D."/>
            <person name="Gharbi K."/>
            <person name="Hall N."/>
            <person name="Watson M."/>
            <person name="Adriaenssens E.M."/>
            <person name="Foster-Nyarko E."/>
            <person name="Jarju S."/>
            <person name="Secka A."/>
            <person name="Antonio M."/>
            <person name="Oren A."/>
            <person name="Chaudhuri R.R."/>
            <person name="La Ragione R."/>
            <person name="Hildebrand F."/>
            <person name="Pallen M.J."/>
        </authorList>
    </citation>
    <scope>NUCLEOTIDE SEQUENCE</scope>
    <source>
        <strain evidence="10">ChiW19-954</strain>
    </source>
</reference>
<dbReference type="PROSITE" id="PS00211">
    <property type="entry name" value="ABC_TRANSPORTER_1"/>
    <property type="match status" value="2"/>
</dbReference>
<accession>A0A9D2NLI3</accession>
<dbReference type="SMART" id="SM00382">
    <property type="entry name" value="AAA"/>
    <property type="match status" value="2"/>
</dbReference>
<dbReference type="InterPro" id="IPR003439">
    <property type="entry name" value="ABC_transporter-like_ATP-bd"/>
</dbReference>
<proteinExistence type="predicted"/>
<gene>
    <name evidence="10" type="ORF">H9758_05085</name>
</gene>
<keyword evidence="2" id="KW-0813">Transport</keyword>
<organism evidence="10 11">
    <name type="scientific">Candidatus Mediterraneibacter faecipullorum</name>
    <dbReference type="NCBI Taxonomy" id="2838670"/>
    <lineage>
        <taxon>Bacteria</taxon>
        <taxon>Bacillati</taxon>
        <taxon>Bacillota</taxon>
        <taxon>Clostridia</taxon>
        <taxon>Lachnospirales</taxon>
        <taxon>Lachnospiraceae</taxon>
        <taxon>Mediterraneibacter</taxon>
    </lineage>
</organism>
<dbReference type="PROSITE" id="PS50893">
    <property type="entry name" value="ABC_TRANSPORTER_2"/>
    <property type="match status" value="2"/>
</dbReference>
<dbReference type="PANTHER" id="PTHR43790">
    <property type="entry name" value="CARBOHYDRATE TRANSPORT ATP-BINDING PROTEIN MG119-RELATED"/>
    <property type="match status" value="1"/>
</dbReference>
<sequence length="514" mass="56692">MEYAVEMKHITKAFSGVKAIDDVTFQVGKGEIHALIGENGAGKSTLMNVLSGTFSYHSYEGSVLVNGKEMKCSVPGDANQHGVVMVHQELALIPEISVAENVFLGHLPRNYTGVDWKKIYTDAKEVLGKLSLDVDVKTKVKYLSVGQQQLVEIAKAIMLGGKILILDEPTAPLTDRETDVLFRILNDLKKEGITIIFITHRLEEVFRLTDRVSVMRDGKMITTKPTSELTADTLVSYMIGREMKNMYPSDVTEKGELIFEIKNYSVEHPEYAGKKIVDNVSMKFYKGEIVGISGLLGAGRTELMMAVTGSYRKKGTGSIFLEGKEVVINNPKQAIRKGIGFVTEDRKGNGLILDQSLSFNISLASLDQIEKNHILSRKKETATAGRFLKELKIKAQGASVPAKSLSGGNQQKVVLAKWLAVDPVILILDEPTRGVDVGAKYEIYSIMKALAKEGVSIIMISSDLPEVIGMSDRVYVMSEGRVTGELEKSELSEETIMRYATDSARVREESTWVK</sequence>
<evidence type="ECO:0000256" key="6">
    <source>
        <dbReference type="ARBA" id="ARBA00022840"/>
    </source>
</evidence>
<dbReference type="Proteomes" id="UP000823890">
    <property type="component" value="Unassembled WGS sequence"/>
</dbReference>
<protein>
    <submittedName>
        <fullName evidence="10">Sugar ABC transporter ATP-binding protein</fullName>
    </submittedName>
</protein>
<feature type="domain" description="ABC transporter" evidence="9">
    <location>
        <begin position="5"/>
        <end position="242"/>
    </location>
</feature>
<evidence type="ECO:0000313" key="10">
    <source>
        <dbReference type="EMBL" id="HJC33952.1"/>
    </source>
</evidence>
<evidence type="ECO:0000256" key="8">
    <source>
        <dbReference type="ARBA" id="ARBA00023136"/>
    </source>
</evidence>
<feature type="domain" description="ABC transporter" evidence="9">
    <location>
        <begin position="261"/>
        <end position="504"/>
    </location>
</feature>
<dbReference type="InterPro" id="IPR017871">
    <property type="entry name" value="ABC_transporter-like_CS"/>
</dbReference>
<comment type="caution">
    <text evidence="10">The sequence shown here is derived from an EMBL/GenBank/DDBJ whole genome shotgun (WGS) entry which is preliminary data.</text>
</comment>
<keyword evidence="7" id="KW-1278">Translocase</keyword>
<dbReference type="Pfam" id="PF00005">
    <property type="entry name" value="ABC_tran"/>
    <property type="match status" value="2"/>
</dbReference>
<reference evidence="10" key="2">
    <citation type="submission" date="2021-04" db="EMBL/GenBank/DDBJ databases">
        <authorList>
            <person name="Gilroy R."/>
        </authorList>
    </citation>
    <scope>NUCLEOTIDE SEQUENCE</scope>
    <source>
        <strain evidence="10">ChiW19-954</strain>
    </source>
</reference>
<dbReference type="PANTHER" id="PTHR43790:SF9">
    <property type="entry name" value="GALACTOFURANOSE TRANSPORTER ATP-BINDING PROTEIN YTFR"/>
    <property type="match status" value="1"/>
</dbReference>
<keyword evidence="5" id="KW-0547">Nucleotide-binding</keyword>
<keyword evidence="6 10" id="KW-0067">ATP-binding</keyword>
<keyword evidence="4" id="KW-0677">Repeat</keyword>
<evidence type="ECO:0000256" key="7">
    <source>
        <dbReference type="ARBA" id="ARBA00022967"/>
    </source>
</evidence>
<dbReference type="CDD" id="cd03216">
    <property type="entry name" value="ABC_Carb_Monos_I"/>
    <property type="match status" value="1"/>
</dbReference>
<dbReference type="InterPro" id="IPR003593">
    <property type="entry name" value="AAA+_ATPase"/>
</dbReference>
<name>A0A9D2NLI3_9FIRM</name>
<dbReference type="InterPro" id="IPR050107">
    <property type="entry name" value="ABC_carbohydrate_import_ATPase"/>
</dbReference>